<reference evidence="14" key="1">
    <citation type="journal article" date="2016" name="Int. J. Syst. Evol. Microbiol.">
        <title>Pseudoxanthomonas helianthi sp. nov., isolated from roots of Jerusalem artichoke (Helianthus tuberosus).</title>
        <authorList>
            <person name="Kittiwongwattana C."/>
            <person name="Thawai C."/>
        </authorList>
    </citation>
    <scope>NUCLEOTIDE SEQUENCE</scope>
    <source>
        <strain evidence="14">110414</strain>
    </source>
</reference>
<feature type="domain" description="TonB-dependent receptor plug" evidence="13">
    <location>
        <begin position="48"/>
        <end position="148"/>
    </location>
</feature>
<keyword evidence="5 10" id="KW-0812">Transmembrane</keyword>
<dbReference type="NCBIfam" id="TIGR01783">
    <property type="entry name" value="TonB-siderophor"/>
    <property type="match status" value="1"/>
</dbReference>
<organism evidence="14 15">
    <name type="scientific">Pseudoxanthomonas helianthi</name>
    <dbReference type="NCBI Taxonomy" id="1453541"/>
    <lineage>
        <taxon>Bacteria</taxon>
        <taxon>Pseudomonadati</taxon>
        <taxon>Pseudomonadota</taxon>
        <taxon>Gammaproteobacteria</taxon>
        <taxon>Lysobacterales</taxon>
        <taxon>Lysobacteraceae</taxon>
        <taxon>Pseudoxanthomonas</taxon>
    </lineage>
</organism>
<comment type="caution">
    <text evidence="14">The sequence shown here is derived from an EMBL/GenBank/DDBJ whole genome shotgun (WGS) entry which is preliminary data.</text>
</comment>
<keyword evidence="9 10" id="KW-0998">Cell outer membrane</keyword>
<dbReference type="InterPro" id="IPR039426">
    <property type="entry name" value="TonB-dep_rcpt-like"/>
</dbReference>
<dbReference type="Gene3D" id="2.40.170.20">
    <property type="entry name" value="TonB-dependent receptor, beta-barrel domain"/>
    <property type="match status" value="1"/>
</dbReference>
<evidence type="ECO:0000256" key="7">
    <source>
        <dbReference type="ARBA" id="ARBA00023136"/>
    </source>
</evidence>
<gene>
    <name evidence="14" type="ORF">J5837_04690</name>
</gene>
<dbReference type="Proteomes" id="UP000673447">
    <property type="component" value="Unassembled WGS sequence"/>
</dbReference>
<evidence type="ECO:0000256" key="11">
    <source>
        <dbReference type="RuleBase" id="RU003357"/>
    </source>
</evidence>
<evidence type="ECO:0000256" key="1">
    <source>
        <dbReference type="ARBA" id="ARBA00004571"/>
    </source>
</evidence>
<reference evidence="14" key="2">
    <citation type="submission" date="2021-03" db="EMBL/GenBank/DDBJ databases">
        <authorList>
            <person name="Cao W."/>
        </authorList>
    </citation>
    <scope>NUCLEOTIDE SEQUENCE</scope>
    <source>
        <strain evidence="14">110414</strain>
    </source>
</reference>
<dbReference type="GO" id="GO:0038023">
    <property type="term" value="F:signaling receptor activity"/>
    <property type="evidence" value="ECO:0007669"/>
    <property type="project" value="InterPro"/>
</dbReference>
<dbReference type="PANTHER" id="PTHR32552:SF74">
    <property type="entry name" value="HYDROXAMATE SIDEROPHORE RECEPTOR FHUE"/>
    <property type="match status" value="1"/>
</dbReference>
<evidence type="ECO:0000256" key="9">
    <source>
        <dbReference type="ARBA" id="ARBA00023237"/>
    </source>
</evidence>
<evidence type="ECO:0000256" key="6">
    <source>
        <dbReference type="ARBA" id="ARBA00023077"/>
    </source>
</evidence>
<dbReference type="InterPro" id="IPR036942">
    <property type="entry name" value="Beta-barrel_TonB_sf"/>
</dbReference>
<keyword evidence="8 14" id="KW-0675">Receptor</keyword>
<feature type="domain" description="TonB-dependent receptor-like beta-barrel" evidence="12">
    <location>
        <begin position="223"/>
        <end position="658"/>
    </location>
</feature>
<dbReference type="CDD" id="cd01347">
    <property type="entry name" value="ligand_gated_channel"/>
    <property type="match status" value="1"/>
</dbReference>
<dbReference type="AlphaFoldDB" id="A0A941ATC6"/>
<dbReference type="InterPro" id="IPR000531">
    <property type="entry name" value="Beta-barrel_TonB"/>
</dbReference>
<evidence type="ECO:0000256" key="4">
    <source>
        <dbReference type="ARBA" id="ARBA00022452"/>
    </source>
</evidence>
<evidence type="ECO:0000259" key="13">
    <source>
        <dbReference type="Pfam" id="PF07715"/>
    </source>
</evidence>
<dbReference type="PANTHER" id="PTHR32552">
    <property type="entry name" value="FERRICHROME IRON RECEPTOR-RELATED"/>
    <property type="match status" value="1"/>
</dbReference>
<evidence type="ECO:0000259" key="12">
    <source>
        <dbReference type="Pfam" id="PF00593"/>
    </source>
</evidence>
<dbReference type="SUPFAM" id="SSF56935">
    <property type="entry name" value="Porins"/>
    <property type="match status" value="1"/>
</dbReference>
<evidence type="ECO:0000313" key="15">
    <source>
        <dbReference type="Proteomes" id="UP000673447"/>
    </source>
</evidence>
<keyword evidence="4 10" id="KW-1134">Transmembrane beta strand</keyword>
<dbReference type="Gene3D" id="2.170.130.10">
    <property type="entry name" value="TonB-dependent receptor, plug domain"/>
    <property type="match status" value="1"/>
</dbReference>
<dbReference type="GO" id="GO:0015891">
    <property type="term" value="P:siderophore transport"/>
    <property type="evidence" value="ECO:0007669"/>
    <property type="project" value="InterPro"/>
</dbReference>
<comment type="similarity">
    <text evidence="2 10 11">Belongs to the TonB-dependent receptor family.</text>
</comment>
<evidence type="ECO:0000256" key="10">
    <source>
        <dbReference type="PROSITE-ProRule" id="PRU01360"/>
    </source>
</evidence>
<dbReference type="EMBL" id="JAGKTC010000001">
    <property type="protein sequence ID" value="MBP3983717.1"/>
    <property type="molecule type" value="Genomic_DNA"/>
</dbReference>
<dbReference type="GO" id="GO:0009279">
    <property type="term" value="C:cell outer membrane"/>
    <property type="evidence" value="ECO:0007669"/>
    <property type="project" value="UniProtKB-SubCell"/>
</dbReference>
<evidence type="ECO:0000256" key="8">
    <source>
        <dbReference type="ARBA" id="ARBA00023170"/>
    </source>
</evidence>
<evidence type="ECO:0000313" key="14">
    <source>
        <dbReference type="EMBL" id="MBP3983717.1"/>
    </source>
</evidence>
<dbReference type="GO" id="GO:0015344">
    <property type="term" value="F:siderophore uptake transmembrane transporter activity"/>
    <property type="evidence" value="ECO:0007669"/>
    <property type="project" value="TreeGrafter"/>
</dbReference>
<keyword evidence="15" id="KW-1185">Reference proteome</keyword>
<evidence type="ECO:0000256" key="2">
    <source>
        <dbReference type="ARBA" id="ARBA00009810"/>
    </source>
</evidence>
<sequence>MLIAIHAQARGADTPADGAQPTDLDKVLVVAQRADRVSNGATNLDLAIKETPQSIGMVTREQMERFGADTINDALRLATGISVEEWETNRTNYAARGFEIKNNQIDGVGLPNDWGIVTGALDSFGYEKLEVIRGANGLLTGVGNASGTINYVRKRPTNDEQGSVGVSVGSWGSKRVQVDYSAPITEDGAWAARVVAAREVGDSYLRGLKNDRTFLYGVVDGQIGDNGTLTLGYAWQANKSDGNMWGALTLVNNDGTQAEFDTSASTTQDWTYWNTTTQNAFVEYTYALPADWQIKASYNYRRTGNDDQLFFAYSATGLDPETGEGLLGWPGKYVDETTSHLGDISISGRYTLFGREHEAMLGASVARSEQTYWNHAPDSGFEALPGFPYAGNAVPEPNWGPKTFYSVLNQELKRVYGVTRLALSDRFKAILGFNFAEYHRDGDNTGVLFDQTERETSPYAGLTFDFTDSLLGYVSYSDIYQPQDQYDIDRNYLDASKGVNYEVGVKKDWLDKRLMTTLAWFRAEQKGLSTYAGVTEDFQYYYTGVDVESEGFEFEASGKLGDNIDVVLGYTSLELTGPDGKDEYEWYPRQTANLQVTARLPSHPALSFGLGGRWQSKTSAVDSYTGYTVRQGAYAVMNAFVAWNFLPNATLRANVNNLADEKYINSLYQIGYYGAPRNYSLSLDWRF</sequence>
<evidence type="ECO:0000256" key="5">
    <source>
        <dbReference type="ARBA" id="ARBA00022692"/>
    </source>
</evidence>
<keyword evidence="6 11" id="KW-0798">TonB box</keyword>
<dbReference type="InterPro" id="IPR037066">
    <property type="entry name" value="Plug_dom_sf"/>
</dbReference>
<proteinExistence type="inferred from homology"/>
<dbReference type="InterPro" id="IPR010105">
    <property type="entry name" value="TonB_sidphr_rcpt"/>
</dbReference>
<dbReference type="InterPro" id="IPR012910">
    <property type="entry name" value="Plug_dom"/>
</dbReference>
<keyword evidence="7 10" id="KW-0472">Membrane</keyword>
<dbReference type="PROSITE" id="PS52016">
    <property type="entry name" value="TONB_DEPENDENT_REC_3"/>
    <property type="match status" value="1"/>
</dbReference>
<evidence type="ECO:0000256" key="3">
    <source>
        <dbReference type="ARBA" id="ARBA00022448"/>
    </source>
</evidence>
<protein>
    <submittedName>
        <fullName evidence="14">TonB-dependent siderophore receptor</fullName>
    </submittedName>
</protein>
<dbReference type="Pfam" id="PF07715">
    <property type="entry name" value="Plug"/>
    <property type="match status" value="1"/>
</dbReference>
<accession>A0A941ATC6</accession>
<name>A0A941ATC6_9GAMM</name>
<comment type="subcellular location">
    <subcellularLocation>
        <location evidence="1 10">Cell outer membrane</location>
        <topology evidence="1 10">Multi-pass membrane protein</topology>
    </subcellularLocation>
</comment>
<dbReference type="Pfam" id="PF00593">
    <property type="entry name" value="TonB_dep_Rec_b-barrel"/>
    <property type="match status" value="1"/>
</dbReference>
<keyword evidence="3 10" id="KW-0813">Transport</keyword>